<sequence>MSLLFEQIQFGRLTLKNKIIIAPMCQYSANEQGEISYWHEQQWANYALSGAGLCIIEATAVQAEGRISYADVGLWNDMQRAQMKALLAKVKTLSPMPMGIQLAHAGRKASTDKPWDGKGQFKPETQHGWQTVSASQIPFNETDAVPHALTLDEIKNIIEDFASAAIRAVDAGFDLIELHAAHGYLLHQFMSPLSNQRTDEYGGCFENRIRLTLEVFQAMKNAIPEGFPIGVRISATDWMGDQHAWNIESSIGLSKALAQLGTVYIHVSSGGLHSKQDIRIGANYQVPYSKAIKQQVDIPVIAVGLITEAQQAEDILQNDEADAVALARAMLYDPRWPWHAAATLGAHIDIAPQYLRCQPHGLKSLFKPFQNLNK</sequence>
<dbReference type="Pfam" id="PF00724">
    <property type="entry name" value="Oxidored_FMN"/>
    <property type="match status" value="1"/>
</dbReference>
<reference evidence="7 8" key="1">
    <citation type="submission" date="2024-12" db="EMBL/GenBank/DDBJ databases">
        <title>C001-4G Acinetobacter sp. assembled genome.</title>
        <authorList>
            <person name="D'Arcy K."/>
            <person name="Kingdon A.D.H."/>
            <person name="Breen A."/>
            <person name="Mckeown C."/>
            <person name="Allman E."/>
            <person name="Sharma P."/>
            <person name="Mcleman A."/>
            <person name="Roberts A.P."/>
        </authorList>
    </citation>
    <scope>NUCLEOTIDE SEQUENCE [LARGE SCALE GENOMIC DNA]</scope>
    <source>
        <strain evidence="7 8">C1-4G</strain>
    </source>
</reference>
<dbReference type="SUPFAM" id="SSF51395">
    <property type="entry name" value="FMN-linked oxidoreductases"/>
    <property type="match status" value="1"/>
</dbReference>
<dbReference type="InterPro" id="IPR013785">
    <property type="entry name" value="Aldolase_TIM"/>
</dbReference>
<name>A0ABW9JUK1_9GAMM</name>
<evidence type="ECO:0000313" key="7">
    <source>
        <dbReference type="EMBL" id="MFN0298175.1"/>
    </source>
</evidence>
<organism evidence="7 8">
    <name type="scientific">Acinetobacter albensis</name>
    <dbReference type="NCBI Taxonomy" id="1673609"/>
    <lineage>
        <taxon>Bacteria</taxon>
        <taxon>Pseudomonadati</taxon>
        <taxon>Pseudomonadota</taxon>
        <taxon>Gammaproteobacteria</taxon>
        <taxon>Moraxellales</taxon>
        <taxon>Moraxellaceae</taxon>
        <taxon>Acinetobacter</taxon>
    </lineage>
</organism>
<evidence type="ECO:0000256" key="2">
    <source>
        <dbReference type="ARBA" id="ARBA00022630"/>
    </source>
</evidence>
<dbReference type="InterPro" id="IPR044152">
    <property type="entry name" value="YqjM-like"/>
</dbReference>
<dbReference type="InterPro" id="IPR001155">
    <property type="entry name" value="OxRdtase_FMN_N"/>
</dbReference>
<dbReference type="Proteomes" id="UP001632339">
    <property type="component" value="Unassembled WGS sequence"/>
</dbReference>
<keyword evidence="3" id="KW-0288">FMN</keyword>
<dbReference type="PANTHER" id="PTHR43303:SF4">
    <property type="entry name" value="NADPH DEHYDROGENASE C23G7.10C-RELATED"/>
    <property type="match status" value="1"/>
</dbReference>
<dbReference type="RefSeq" id="WP_409140577.1">
    <property type="nucleotide sequence ID" value="NZ_JBJXCW010000012.1"/>
</dbReference>
<keyword evidence="4" id="KW-0521">NADP</keyword>
<evidence type="ECO:0000256" key="3">
    <source>
        <dbReference type="ARBA" id="ARBA00022643"/>
    </source>
</evidence>
<evidence type="ECO:0000259" key="6">
    <source>
        <dbReference type="Pfam" id="PF00724"/>
    </source>
</evidence>
<dbReference type="EMBL" id="JBJXCW010000012">
    <property type="protein sequence ID" value="MFN0298175.1"/>
    <property type="molecule type" value="Genomic_DNA"/>
</dbReference>
<feature type="domain" description="NADH:flavin oxidoreductase/NADH oxidase N-terminal" evidence="6">
    <location>
        <begin position="4"/>
        <end position="341"/>
    </location>
</feature>
<evidence type="ECO:0000256" key="4">
    <source>
        <dbReference type="ARBA" id="ARBA00022857"/>
    </source>
</evidence>
<comment type="caution">
    <text evidence="7">The sequence shown here is derived from an EMBL/GenBank/DDBJ whole genome shotgun (WGS) entry which is preliminary data.</text>
</comment>
<evidence type="ECO:0000313" key="8">
    <source>
        <dbReference type="Proteomes" id="UP001632339"/>
    </source>
</evidence>
<dbReference type="CDD" id="cd02932">
    <property type="entry name" value="OYE_YqiM_FMN"/>
    <property type="match status" value="1"/>
</dbReference>
<gene>
    <name evidence="7" type="ORF">ACKVE0_11680</name>
</gene>
<evidence type="ECO:0000256" key="5">
    <source>
        <dbReference type="ARBA" id="ARBA00023002"/>
    </source>
</evidence>
<keyword evidence="2" id="KW-0285">Flavoprotein</keyword>
<dbReference type="Gene3D" id="3.20.20.70">
    <property type="entry name" value="Aldolase class I"/>
    <property type="match status" value="1"/>
</dbReference>
<comment type="cofactor">
    <cofactor evidence="1">
        <name>FMN</name>
        <dbReference type="ChEBI" id="CHEBI:58210"/>
    </cofactor>
</comment>
<keyword evidence="8" id="KW-1185">Reference proteome</keyword>
<accession>A0ABW9JUK1</accession>
<proteinExistence type="predicted"/>
<protein>
    <submittedName>
        <fullName evidence="7">NADH:flavin oxidoreductase/NADH oxidase</fullName>
    </submittedName>
</protein>
<evidence type="ECO:0000256" key="1">
    <source>
        <dbReference type="ARBA" id="ARBA00001917"/>
    </source>
</evidence>
<keyword evidence="5" id="KW-0560">Oxidoreductase</keyword>
<dbReference type="PANTHER" id="PTHR43303">
    <property type="entry name" value="NADPH DEHYDROGENASE C23G7.10C-RELATED"/>
    <property type="match status" value="1"/>
</dbReference>